<protein>
    <submittedName>
        <fullName evidence="1">Uncharacterized protein</fullName>
    </submittedName>
</protein>
<dbReference type="EMBL" id="MIKG01000002">
    <property type="protein sequence ID" value="RAO65339.1"/>
    <property type="molecule type" value="Genomic_DNA"/>
</dbReference>
<keyword evidence="2" id="KW-1185">Reference proteome</keyword>
<evidence type="ECO:0000313" key="1">
    <source>
        <dbReference type="EMBL" id="RAO65339.1"/>
    </source>
</evidence>
<organism evidence="1 2">
    <name type="scientific">Talaromyces amestolkiae</name>
    <dbReference type="NCBI Taxonomy" id="1196081"/>
    <lineage>
        <taxon>Eukaryota</taxon>
        <taxon>Fungi</taxon>
        <taxon>Dikarya</taxon>
        <taxon>Ascomycota</taxon>
        <taxon>Pezizomycotina</taxon>
        <taxon>Eurotiomycetes</taxon>
        <taxon>Eurotiomycetidae</taxon>
        <taxon>Eurotiales</taxon>
        <taxon>Trichocomaceae</taxon>
        <taxon>Talaromyces</taxon>
        <taxon>Talaromyces sect. Talaromyces</taxon>
    </lineage>
</organism>
<dbReference type="Proteomes" id="UP000249363">
    <property type="component" value="Unassembled WGS sequence"/>
</dbReference>
<reference evidence="1 2" key="1">
    <citation type="journal article" date="2017" name="Biotechnol. Biofuels">
        <title>Differential beta-glucosidase expression as a function of carbon source availability in Talaromyces amestolkiae: a genomic and proteomic approach.</title>
        <authorList>
            <person name="de Eugenio L.I."/>
            <person name="Mendez-Liter J.A."/>
            <person name="Nieto-Dominguez M."/>
            <person name="Alonso L."/>
            <person name="Gil-Munoz J."/>
            <person name="Barriuso J."/>
            <person name="Prieto A."/>
            <person name="Martinez M.J."/>
        </authorList>
    </citation>
    <scope>NUCLEOTIDE SEQUENCE [LARGE SCALE GENOMIC DNA]</scope>
    <source>
        <strain evidence="1 2">CIB</strain>
    </source>
</reference>
<sequence>MSITSPRDSDTIAPDITAAKNLDQGLSYELVSKAKFQAYHIIRPGPQATSIYYIETHETLKKNKFDLVLHEGHSKDGEVLGVGKMHLQGFTIGLGDPAREIEGKPMIWERLERLEKYRHKVYHFDFGTSAHRMTYTYRKTYGVLGRLKSMELRSGGIGKEDGELLAKWVGSSSWTMKAGSLFIANMAKSSQDDNAHLDRDAKKWEIMVCLTAFAIIESQHRRSKG</sequence>
<comment type="caution">
    <text evidence="1">The sequence shown here is derived from an EMBL/GenBank/DDBJ whole genome shotgun (WGS) entry which is preliminary data.</text>
</comment>
<dbReference type="GeneID" id="63790568"/>
<dbReference type="OrthoDB" id="3431997at2759"/>
<dbReference type="AlphaFoldDB" id="A0A364KP79"/>
<accession>A0A364KP79</accession>
<proteinExistence type="predicted"/>
<dbReference type="RefSeq" id="XP_040729856.1">
    <property type="nucleotide sequence ID" value="XM_040873378.1"/>
</dbReference>
<name>A0A364KP79_TALAM</name>
<gene>
    <name evidence="1" type="ORF">BHQ10_001351</name>
</gene>
<evidence type="ECO:0000313" key="2">
    <source>
        <dbReference type="Proteomes" id="UP000249363"/>
    </source>
</evidence>